<accession>A0ABT0LIY8</accession>
<name>A0ABT0LIY8_9GAMM</name>
<dbReference type="EMBL" id="JAKIKS010000189">
    <property type="protein sequence ID" value="MCL1127664.1"/>
    <property type="molecule type" value="Genomic_DNA"/>
</dbReference>
<evidence type="ECO:0000313" key="1">
    <source>
        <dbReference type="EMBL" id="MCL1127664.1"/>
    </source>
</evidence>
<gene>
    <name evidence="1" type="ORF">L2764_25125</name>
</gene>
<proteinExistence type="predicted"/>
<evidence type="ECO:0000313" key="2">
    <source>
        <dbReference type="Proteomes" id="UP001203423"/>
    </source>
</evidence>
<dbReference type="RefSeq" id="WP_248943101.1">
    <property type="nucleotide sequence ID" value="NZ_JAKIKS010000189.1"/>
</dbReference>
<keyword evidence="2" id="KW-1185">Reference proteome</keyword>
<organism evidence="1 2">
    <name type="scientific">Shewanella surugensis</name>
    <dbReference type="NCBI Taxonomy" id="212020"/>
    <lineage>
        <taxon>Bacteria</taxon>
        <taxon>Pseudomonadati</taxon>
        <taxon>Pseudomonadota</taxon>
        <taxon>Gammaproteobacteria</taxon>
        <taxon>Alteromonadales</taxon>
        <taxon>Shewanellaceae</taxon>
        <taxon>Shewanella</taxon>
    </lineage>
</organism>
<comment type="caution">
    <text evidence="1">The sequence shown here is derived from an EMBL/GenBank/DDBJ whole genome shotgun (WGS) entry which is preliminary data.</text>
</comment>
<sequence>MSLFGPQVTLVAEIHARECGTILFLKGVEHAIAYCHKVNVIPPVCLLEFPPLNEADVMNATQQLRDINWWIDVNTLNRMD</sequence>
<protein>
    <submittedName>
        <fullName evidence="1">Uncharacterized protein</fullName>
    </submittedName>
</protein>
<reference evidence="1 2" key="1">
    <citation type="submission" date="2022-01" db="EMBL/GenBank/DDBJ databases">
        <title>Whole genome-based taxonomy of the Shewanellaceae.</title>
        <authorList>
            <person name="Martin-Rodriguez A.J."/>
        </authorList>
    </citation>
    <scope>NUCLEOTIDE SEQUENCE [LARGE SCALE GENOMIC DNA]</scope>
    <source>
        <strain evidence="1 2">DSM 17177</strain>
    </source>
</reference>
<dbReference type="Proteomes" id="UP001203423">
    <property type="component" value="Unassembled WGS sequence"/>
</dbReference>